<protein>
    <recommendedName>
        <fullName evidence="1">Gcp-like domain-containing protein</fullName>
    </recommendedName>
</protein>
<evidence type="ECO:0000259" key="1">
    <source>
        <dbReference type="Pfam" id="PF00814"/>
    </source>
</evidence>
<proteinExistence type="predicted"/>
<dbReference type="Pfam" id="PF00814">
    <property type="entry name" value="TsaD"/>
    <property type="match status" value="1"/>
</dbReference>
<accession>A0A955IW62</accession>
<dbReference type="InterPro" id="IPR000905">
    <property type="entry name" value="Gcp-like_dom"/>
</dbReference>
<evidence type="ECO:0000313" key="3">
    <source>
        <dbReference type="Proteomes" id="UP000714817"/>
    </source>
</evidence>
<dbReference type="Proteomes" id="UP000714817">
    <property type="component" value="Unassembled WGS sequence"/>
</dbReference>
<comment type="caution">
    <text evidence="2">The sequence shown here is derived from an EMBL/GenBank/DDBJ whole genome shotgun (WGS) entry which is preliminary data.</text>
</comment>
<feature type="domain" description="Gcp-like" evidence="1">
    <location>
        <begin position="45"/>
        <end position="90"/>
    </location>
</feature>
<name>A0A955IW62_UNCKA</name>
<dbReference type="EMBL" id="JAGQNY010000001">
    <property type="protein sequence ID" value="MCA9301802.1"/>
    <property type="molecule type" value="Genomic_DNA"/>
</dbReference>
<dbReference type="SUPFAM" id="SSF53067">
    <property type="entry name" value="Actin-like ATPase domain"/>
    <property type="match status" value="1"/>
</dbReference>
<evidence type="ECO:0000313" key="2">
    <source>
        <dbReference type="EMBL" id="MCA9301802.1"/>
    </source>
</evidence>
<organism evidence="2 3">
    <name type="scientific">candidate division WWE3 bacterium</name>
    <dbReference type="NCBI Taxonomy" id="2053526"/>
    <lineage>
        <taxon>Bacteria</taxon>
        <taxon>Katanobacteria</taxon>
    </lineage>
</organism>
<dbReference type="Gene3D" id="3.30.420.40">
    <property type="match status" value="1"/>
</dbReference>
<reference evidence="2" key="2">
    <citation type="journal article" date="2021" name="Microbiome">
        <title>Successional dynamics and alternative stable states in a saline activated sludge microbial community over 9 years.</title>
        <authorList>
            <person name="Wang Y."/>
            <person name="Ye J."/>
            <person name="Ju F."/>
            <person name="Liu L."/>
            <person name="Boyd J.A."/>
            <person name="Deng Y."/>
            <person name="Parks D.H."/>
            <person name="Jiang X."/>
            <person name="Yin X."/>
            <person name="Woodcroft B.J."/>
            <person name="Tyson G.W."/>
            <person name="Hugenholtz P."/>
            <person name="Polz M.F."/>
            <person name="Zhang T."/>
        </authorList>
    </citation>
    <scope>NUCLEOTIDE SEQUENCE</scope>
    <source>
        <strain evidence="2">HKST-UBA80</strain>
    </source>
</reference>
<dbReference type="InterPro" id="IPR043129">
    <property type="entry name" value="ATPase_NBD"/>
</dbReference>
<gene>
    <name evidence="2" type="ORF">KDA10_00315</name>
</gene>
<sequence length="108" mass="12094">MEKESQKLTLIINASDRYSKKITLWSETGSIDEIEGDIDIVFEMHNILIRNGLDISDIIEIKSFPGPGSFTGLKIGAVIANVLNWALNKKNLEQLEYPAYGSEPNIQK</sequence>
<reference evidence="2" key="1">
    <citation type="submission" date="2020-04" db="EMBL/GenBank/DDBJ databases">
        <authorList>
            <person name="Zhang T."/>
        </authorList>
    </citation>
    <scope>NUCLEOTIDE SEQUENCE</scope>
    <source>
        <strain evidence="2">HKST-UBA80</strain>
    </source>
</reference>
<dbReference type="AlphaFoldDB" id="A0A955IW62"/>